<evidence type="ECO:0000313" key="9">
    <source>
        <dbReference type="EMBL" id="NYP84959.1"/>
    </source>
</evidence>
<evidence type="ECO:0000313" key="1">
    <source>
        <dbReference type="EMBL" id="AXO09579.1"/>
    </source>
</evidence>
<dbReference type="EMBL" id="AASWIS010000015">
    <property type="protein sequence ID" value="EFH5893424.1"/>
    <property type="molecule type" value="Genomic_DNA"/>
</dbReference>
<dbReference type="Proteomes" id="UP000519182">
    <property type="component" value="Unassembled WGS sequence"/>
</dbReference>
<evidence type="ECO:0000313" key="6">
    <source>
        <dbReference type="EMBL" id="GCO16688.1"/>
    </source>
</evidence>
<reference evidence="9 23" key="9">
    <citation type="journal article" date="2020" name="J. Appl. Microbiol.">
        <title>Genetic characterization of Shigatoxigenic and enteropathogenic Escherichia coli O80:H2 from diarrheic and septicemic calves and relatedness to human Shigatoxigenic E. coli O80:H2.</title>
        <authorList>
            <person name="Habets A."/>
            <person name="Crombe F."/>
            <person name="Nakamura K."/>
            <person name="Guerin V."/>
            <person name="De Rauw K."/>
            <person name="Pierard D."/>
            <person name="Saulmont M."/>
            <person name="Hayashi T."/>
            <person name="Mainil J.G."/>
            <person name="Thiry D."/>
        </authorList>
    </citation>
    <scope>NUCLEOTIDE SEQUENCE [LARGE SCALE GENOMIC DNA]</scope>
    <source>
        <strain evidence="10">EH3306</strain>
        <strain evidence="9 23">EH3307</strain>
    </source>
</reference>
<dbReference type="EMBL" id="JABUPJ010000006">
    <property type="protein sequence ID" value="NYQ38455.1"/>
    <property type="molecule type" value="Genomic_DNA"/>
</dbReference>
<evidence type="ECO:0000313" key="7">
    <source>
        <dbReference type="EMBL" id="KNF67636.1"/>
    </source>
</evidence>
<organism evidence="7 17">
    <name type="scientific">Escherichia coli</name>
    <dbReference type="NCBI Taxonomy" id="562"/>
    <lineage>
        <taxon>Bacteria</taxon>
        <taxon>Pseudomonadati</taxon>
        <taxon>Pseudomonadota</taxon>
        <taxon>Gammaproteobacteria</taxon>
        <taxon>Enterobacterales</taxon>
        <taxon>Enterobacteriaceae</taxon>
        <taxon>Escherichia</taxon>
    </lineage>
</organism>
<dbReference type="InterPro" id="IPR024684">
    <property type="entry name" value="Tscrpt_act_PerC/SfV_Orf40"/>
</dbReference>
<dbReference type="RefSeq" id="WP_000617439.1">
    <property type="nucleotide sequence ID" value="NZ_AP021933.1"/>
</dbReference>
<dbReference type="Proteomes" id="UP000531813">
    <property type="component" value="Unassembled WGS sequence"/>
</dbReference>
<dbReference type="Proteomes" id="UP001179946">
    <property type="component" value="Chromosome"/>
</dbReference>
<reference evidence="7 17" key="1">
    <citation type="submission" date="2015-07" db="EMBL/GenBank/DDBJ databases">
        <title>Genome sequences of 64 non-O157:H7 Shiga toxin-producing Escherichia coli strains.</title>
        <authorList>
            <person name="Gonzalez-Escalona N."/>
            <person name="Toro M."/>
            <person name="Timme R."/>
            <person name="Payne J."/>
        </authorList>
    </citation>
    <scope>NUCLEOTIDE SEQUENCE [LARGE SCALE GENOMIC DNA]</scope>
    <source>
        <strain evidence="7 17">CFSAN026843</strain>
    </source>
</reference>
<evidence type="ECO:0000313" key="12">
    <source>
        <dbReference type="EMBL" id="QED73909.1"/>
    </source>
</evidence>
<evidence type="ECO:0000313" key="18">
    <source>
        <dbReference type="Proteomes" id="UP000255164"/>
    </source>
</evidence>
<dbReference type="Proteomes" id="UP000517067">
    <property type="component" value="Unassembled WGS sequence"/>
</dbReference>
<proteinExistence type="predicted"/>
<accession>A0A069FJR4</accession>
<evidence type="ECO:0000313" key="3">
    <source>
        <dbReference type="EMBL" id="EFM0255196.1"/>
    </source>
</evidence>
<evidence type="ECO:0000313" key="14">
    <source>
        <dbReference type="EMBL" id="RIB38646.1"/>
    </source>
</evidence>
<dbReference type="EMBL" id="UFZA01000001">
    <property type="protein sequence ID" value="STE02911.1"/>
    <property type="molecule type" value="Genomic_DNA"/>
</dbReference>
<dbReference type="Proteomes" id="UP000540485">
    <property type="component" value="Unassembled WGS sequence"/>
</dbReference>
<reference evidence="6 21" key="3">
    <citation type="submission" date="2018-04" db="EMBL/GenBank/DDBJ databases">
        <title>Large scale genomics of bovine and human commensal E. coli to reveal the emerging process of EHEC.</title>
        <authorList>
            <person name="Arimizu Y."/>
            <person name="Ogura Y."/>
        </authorList>
    </citation>
    <scope>NUCLEOTIDE SEQUENCE [LARGE SCALE GENOMIC DNA]</scope>
    <source>
        <strain evidence="6 21">ECSC038</strain>
    </source>
</reference>
<reference evidence="3 26" key="6">
    <citation type="submission" date="2018-08" db="EMBL/GenBank/DDBJ databases">
        <authorList>
            <consortium name="GenomeTrakr network: Whole genome sequencing for foodborne pathogen traceback"/>
        </authorList>
    </citation>
    <scope>NUCLEOTIDE SEQUENCE [LARGE SCALE GENOMIC DNA]</scope>
    <source>
        <strain evidence="3 26">AZ-TG73163</strain>
        <strain evidence="2 27">PSU-2243</strain>
        <strain evidence="5 24">PSU-2464</strain>
    </source>
</reference>
<evidence type="ECO:0000313" key="11">
    <source>
        <dbReference type="EMBL" id="QED73578.1"/>
    </source>
</evidence>
<dbReference type="Proteomes" id="UP000256244">
    <property type="component" value="Chromosome"/>
</dbReference>
<dbReference type="GeneID" id="89518523"/>
<evidence type="ECO:0000313" key="24">
    <source>
        <dbReference type="Proteomes" id="UP000519182"/>
    </source>
</evidence>
<dbReference type="EMBL" id="AATJOC010000020">
    <property type="protein sequence ID" value="EFM0255196.1"/>
    <property type="molecule type" value="Genomic_DNA"/>
</dbReference>
<reference evidence="1 19" key="5">
    <citation type="submission" date="2018-08" db="EMBL/GenBank/DDBJ databases">
        <title>Complete genome sequencing and genomic characterization of five Escherichia coli strains co-producing MCR-1 and ESBLs from different origins in China.</title>
        <authorList>
            <person name="Bai L."/>
        </authorList>
    </citation>
    <scope>NUCLEOTIDE SEQUENCE [LARGE SCALE GENOMIC DNA]</scope>
    <source>
        <strain evidence="19">cq9</strain>
        <strain evidence="1">Cq9</strain>
    </source>
</reference>
<dbReference type="PATRIC" id="fig|562.6988.peg.3443"/>
<dbReference type="EMBL" id="CP042615">
    <property type="protein sequence ID" value="QED73578.1"/>
    <property type="molecule type" value="Genomic_DNA"/>
</dbReference>
<dbReference type="Proteomes" id="UP000300926">
    <property type="component" value="Unassembled WGS sequence"/>
</dbReference>
<dbReference type="Proteomes" id="UP000523197">
    <property type="component" value="Unassembled WGS sequence"/>
</dbReference>
<reference evidence="8 25" key="10">
    <citation type="submission" date="2020-05" db="EMBL/GenBank/DDBJ databases">
        <title>Epidemiological investigations into extended-spectrum beta-lactam resistant Escherichia coli ST457 carried by Australian Silver gulls identified clonal lineages that cause ExPEC disease.</title>
        <authorList>
            <person name="Nesporova K."/>
            <person name="Wyrsch E.R."/>
            <person name="Valcek A."/>
            <person name="Bitar I."/>
            <person name="Chaw K."/>
            <person name="Harris P."/>
            <person name="Hrabak J."/>
            <person name="Djordjevic S.P."/>
            <person name="Dolejska M."/>
        </authorList>
    </citation>
    <scope>NUCLEOTIDE SEQUENCE [LARGE SCALE GENOMIC DNA]</scope>
    <source>
        <strain evidence="8 25">CE1966</strain>
    </source>
</reference>
<evidence type="ECO:0000313" key="19">
    <source>
        <dbReference type="Proteomes" id="UP000256244"/>
    </source>
</evidence>
<evidence type="ECO:0000313" key="15">
    <source>
        <dbReference type="EMBL" id="STE02911.1"/>
    </source>
</evidence>
<evidence type="ECO:0000313" key="8">
    <source>
        <dbReference type="EMBL" id="MBA1886599.1"/>
    </source>
</evidence>
<dbReference type="Proteomes" id="UP000255164">
    <property type="component" value="Unassembled WGS sequence"/>
</dbReference>
<evidence type="ECO:0000313" key="27">
    <source>
        <dbReference type="Proteomes" id="UP000531813"/>
    </source>
</evidence>
<protein>
    <submittedName>
        <fullName evidence="1 7">Transcriptional regulator</fullName>
    </submittedName>
    <submittedName>
        <fullName evidence="15">Putative prophage regulatory protein</fullName>
    </submittedName>
    <submittedName>
        <fullName evidence="6">Transcriptional regulator PchE</fullName>
    </submittedName>
</protein>
<reference evidence="16" key="11">
    <citation type="journal article" date="2023" name="Front. Microbiol.">
        <title>Virotyping and genetic antimicrobial susceptibility testing of porcine ETEC/STEC strains and associated plasmid types.</title>
        <authorList>
            <person name="Vereecke N."/>
            <person name="Van Hoorde S."/>
            <person name="Sperling D."/>
            <person name="Theuns S."/>
            <person name="Devriendt B."/>
            <person name="Cox E."/>
        </authorList>
    </citation>
    <scope>NUCLEOTIDE SEQUENCE</scope>
    <source>
        <strain evidence="16">ETEC4085</strain>
    </source>
</reference>
<evidence type="ECO:0000313" key="10">
    <source>
        <dbReference type="EMBL" id="NYQ38455.1"/>
    </source>
</evidence>
<evidence type="ECO:0000313" key="23">
    <source>
        <dbReference type="Proteomes" id="UP000517067"/>
    </source>
</evidence>
<sequence length="95" mass="11185">MIRDRKAEELESKGLYRRAAARWAEVMMLADGDKEREHAANRRSECIRKAARPPATTDRFGDLRQAVKRTHSALGMDEEARGYFRRYRDKDCQRQ</sequence>
<reference evidence="15 18" key="4">
    <citation type="submission" date="2018-06" db="EMBL/GenBank/DDBJ databases">
        <authorList>
            <consortium name="Pathogen Informatics"/>
            <person name="Doyle S."/>
        </authorList>
    </citation>
    <scope>NUCLEOTIDE SEQUENCE [LARGE SCALE GENOMIC DNA]</scope>
    <source>
        <strain evidence="15 18">NCTC10082</strain>
    </source>
</reference>
<evidence type="ECO:0000313" key="21">
    <source>
        <dbReference type="Proteomes" id="UP000300926"/>
    </source>
</evidence>
<evidence type="ECO:0000313" key="5">
    <source>
        <dbReference type="EMBL" id="EFM1444274.1"/>
    </source>
</evidence>
<dbReference type="Proteomes" id="UP000037564">
    <property type="component" value="Unassembled WGS sequence"/>
</dbReference>
<dbReference type="EMBL" id="CP042615">
    <property type="protein sequence ID" value="QED74474.1"/>
    <property type="molecule type" value="Genomic_DNA"/>
</dbReference>
<dbReference type="EMBL" id="AATJYL010000003">
    <property type="protein sequence ID" value="EFM1444274.1"/>
    <property type="molecule type" value="Genomic_DNA"/>
</dbReference>
<dbReference type="Pfam" id="PF06069">
    <property type="entry name" value="PerC"/>
    <property type="match status" value="1"/>
</dbReference>
<dbReference type="EMBL" id="AATJOC010000079">
    <property type="protein sequence ID" value="EFM0255893.1"/>
    <property type="molecule type" value="Genomic_DNA"/>
</dbReference>
<evidence type="ECO:0000313" key="16">
    <source>
        <dbReference type="EMBL" id="WHI02063.1"/>
    </source>
</evidence>
<evidence type="ECO:0000313" key="25">
    <source>
        <dbReference type="Proteomes" id="UP000523197"/>
    </source>
</evidence>
<dbReference type="Proteomes" id="UP000527548">
    <property type="component" value="Unassembled WGS sequence"/>
</dbReference>
<gene>
    <name evidence="3" type="ORF">C719_004447</name>
    <name evidence="4" type="ORF">C719_005192</name>
    <name evidence="14" type="ORF">D3C88_28090</name>
    <name evidence="1" type="ORF">DS732_26320</name>
    <name evidence="6" type="ORF">ExPECSC038_00853</name>
    <name evidence="11" type="ORF">FTV93_04710</name>
    <name evidence="12" type="ORF">FTV93_07945</name>
    <name evidence="13" type="ORF">FTV93_12965</name>
    <name evidence="10" type="ORF">G4A38_07480</name>
    <name evidence="9" type="ORF">G4A47_06880</name>
    <name evidence="2" type="ORF">GOP25_14465</name>
    <name evidence="5" type="ORF">HEP34_000550</name>
    <name evidence="8" type="ORF">HLX92_10495</name>
    <name evidence="15" type="ORF">NCTC10082_01223</name>
    <name evidence="16" type="ORF">QDW62_00310</name>
    <name evidence="7" type="ORF">WR15_15960</name>
</gene>
<reference evidence="11 22" key="7">
    <citation type="submission" date="2019-08" db="EMBL/GenBank/DDBJ databases">
        <title>Plasmid- and chromosome-located mcr-3 in mcr-1-positive Escherichia coli from diseased swine, Taiwan.</title>
        <authorList>
            <person name="Hsu C.-Y."/>
            <person name="Huang W.-C."/>
            <person name="Lauderdale T.-L."/>
        </authorList>
    </citation>
    <scope>NUCLEOTIDE SEQUENCE [LARGE SCALE GENOMIC DNA]</scope>
    <source>
        <strain evidence="11 22">NCYU-26-73</strain>
    </source>
</reference>
<evidence type="ECO:0000313" key="17">
    <source>
        <dbReference type="Proteomes" id="UP000037564"/>
    </source>
</evidence>
<dbReference type="EMBL" id="JABFNF010000007">
    <property type="protein sequence ID" value="MBA1886599.1"/>
    <property type="molecule type" value="Genomic_DNA"/>
</dbReference>
<dbReference type="Proteomes" id="UP000284508">
    <property type="component" value="Unassembled WGS sequence"/>
</dbReference>
<dbReference type="EMBL" id="QXHA01001727">
    <property type="protein sequence ID" value="RIB38646.1"/>
    <property type="molecule type" value="Genomic_DNA"/>
</dbReference>
<evidence type="ECO:0000313" key="13">
    <source>
        <dbReference type="EMBL" id="QED74474.1"/>
    </source>
</evidence>
<reference evidence="11 22" key="8">
    <citation type="submission" date="2019-08" db="EMBL/GenBank/DDBJ databases">
        <authorList>
            <person name="Chen F.-J."/>
            <person name="Wu H.-C."/>
            <person name="Liao Y.-C."/>
            <person name="Kuo S.-C."/>
        </authorList>
    </citation>
    <scope>NUCLEOTIDE SEQUENCE [LARGE SCALE GENOMIC DNA]</scope>
    <source>
        <strain evidence="11 22">NCYU-26-73</strain>
    </source>
</reference>
<dbReference type="EMBL" id="CP122634">
    <property type="protein sequence ID" value="WHI02063.1"/>
    <property type="molecule type" value="Genomic_DNA"/>
</dbReference>
<dbReference type="EMBL" id="LGZN01000036">
    <property type="protein sequence ID" value="KNF67636.1"/>
    <property type="molecule type" value="Genomic_DNA"/>
</dbReference>
<evidence type="ECO:0000313" key="2">
    <source>
        <dbReference type="EMBL" id="EFH5893424.1"/>
    </source>
</evidence>
<dbReference type="Proteomes" id="UP000321299">
    <property type="component" value="Chromosome"/>
</dbReference>
<dbReference type="EMBL" id="CP042615">
    <property type="protein sequence ID" value="QED73909.1"/>
    <property type="molecule type" value="Genomic_DNA"/>
</dbReference>
<dbReference type="EMBL" id="JABUPU010000007">
    <property type="protein sequence ID" value="NYP84959.1"/>
    <property type="molecule type" value="Genomic_DNA"/>
</dbReference>
<evidence type="ECO:0000313" key="20">
    <source>
        <dbReference type="Proteomes" id="UP000284508"/>
    </source>
</evidence>
<dbReference type="EMBL" id="BFIH01000025">
    <property type="protein sequence ID" value="GCO16688.1"/>
    <property type="molecule type" value="Genomic_DNA"/>
</dbReference>
<dbReference type="AlphaFoldDB" id="A0A069FJR4"/>
<name>A0A069FJR4_ECOLX</name>
<evidence type="ECO:0000313" key="26">
    <source>
        <dbReference type="Proteomes" id="UP000527548"/>
    </source>
</evidence>
<reference evidence="14 20" key="2">
    <citation type="journal article" date="2018" name="BMC Microbiol.">
        <title>Genome sequencing of strains of the most prevalent clonal group of O1:K1:H7 Escherichia coli that causes neonatal meningitis in France.</title>
        <authorList>
            <person name="Geslain G."/>
            <person name="Birgy A."/>
            <person name="Adiba S."/>
            <person name="Magnan M."/>
            <person name="Courroux C."/>
            <person name="Levy C."/>
            <person name="Cohen R."/>
            <person name="Bidet P."/>
            <person name="Bonacorsi S."/>
        </authorList>
    </citation>
    <scope>NUCLEOTIDE SEQUENCE [LARGE SCALE GENOMIC DNA]</scope>
    <source>
        <strain evidence="14 20">S308</strain>
    </source>
</reference>
<dbReference type="EMBL" id="CP031546">
    <property type="protein sequence ID" value="AXO09579.1"/>
    <property type="molecule type" value="Genomic_DNA"/>
</dbReference>
<evidence type="ECO:0000313" key="22">
    <source>
        <dbReference type="Proteomes" id="UP000321299"/>
    </source>
</evidence>
<evidence type="ECO:0000313" key="4">
    <source>
        <dbReference type="EMBL" id="EFM0255893.1"/>
    </source>
</evidence>